<feature type="binding site" evidence="3">
    <location>
        <position position="138"/>
    </location>
    <ligand>
        <name>substrate</name>
    </ligand>
</feature>
<accession>A0A1I1WHA3</accession>
<evidence type="ECO:0000313" key="5">
    <source>
        <dbReference type="EMBL" id="SFD94369.1"/>
    </source>
</evidence>
<dbReference type="PANTHER" id="PTHR43198:SF2">
    <property type="entry name" value="SI:CH1073-67J19.1-RELATED"/>
    <property type="match status" value="1"/>
</dbReference>
<gene>
    <name evidence="5" type="ORF">SAMN04515678_104313</name>
</gene>
<dbReference type="PANTHER" id="PTHR43198">
    <property type="entry name" value="BIFUNCTIONAL TH2 PROTEIN"/>
    <property type="match status" value="1"/>
</dbReference>
<comment type="catalytic activity">
    <reaction evidence="1">
        <text>thiamine + H2O = 5-(2-hydroxyethyl)-4-methylthiazole + 4-amino-5-hydroxymethyl-2-methylpyrimidine + H(+)</text>
        <dbReference type="Rhea" id="RHEA:17509"/>
        <dbReference type="ChEBI" id="CHEBI:15377"/>
        <dbReference type="ChEBI" id="CHEBI:15378"/>
        <dbReference type="ChEBI" id="CHEBI:16892"/>
        <dbReference type="ChEBI" id="CHEBI:17957"/>
        <dbReference type="ChEBI" id="CHEBI:18385"/>
        <dbReference type="EC" id="3.5.99.2"/>
    </reaction>
</comment>
<comment type="function">
    <text evidence="1">Catalyzes an amino-pyrimidine hydrolysis reaction at the C5' of the pyrimidine moiety of thiamine compounds, a reaction that is part of a thiamine salvage pathway. Thus, catalyzes the conversion of 4-amino-5-aminomethyl-2-methylpyrimidine to 4-amino-5-hydroxymethyl-2-methylpyrimidine (HMP).</text>
</comment>
<dbReference type="InterPro" id="IPR004305">
    <property type="entry name" value="Thiaminase-2/PQQC"/>
</dbReference>
<dbReference type="SUPFAM" id="SSF48613">
    <property type="entry name" value="Heme oxygenase-like"/>
    <property type="match status" value="1"/>
</dbReference>
<dbReference type="UniPathway" id="UPA00060"/>
<dbReference type="AlphaFoldDB" id="A0A1I1WHA3"/>
<dbReference type="GO" id="GO:0005829">
    <property type="term" value="C:cytosol"/>
    <property type="evidence" value="ECO:0007669"/>
    <property type="project" value="TreeGrafter"/>
</dbReference>
<feature type="active site" description="Proton donor" evidence="2">
    <location>
        <position position="203"/>
    </location>
</feature>
<dbReference type="OrthoDB" id="3711545at2"/>
<feature type="binding site" evidence="3">
    <location>
        <position position="46"/>
    </location>
    <ligand>
        <name>substrate</name>
    </ligand>
</feature>
<name>A0A1I1WHA3_9RHOB</name>
<dbReference type="Gene3D" id="1.20.910.10">
    <property type="entry name" value="Heme oxygenase-like"/>
    <property type="match status" value="1"/>
</dbReference>
<evidence type="ECO:0000256" key="1">
    <source>
        <dbReference type="PIRNR" id="PIRNR003170"/>
    </source>
</evidence>
<comment type="catalytic activity">
    <reaction evidence="1">
        <text>4-amino-5-aminomethyl-2-methylpyrimidine + H2O = 4-amino-5-hydroxymethyl-2-methylpyrimidine + NH4(+)</text>
        <dbReference type="Rhea" id="RHEA:31799"/>
        <dbReference type="ChEBI" id="CHEBI:15377"/>
        <dbReference type="ChEBI" id="CHEBI:16892"/>
        <dbReference type="ChEBI" id="CHEBI:28938"/>
        <dbReference type="ChEBI" id="CHEBI:63416"/>
        <dbReference type="EC" id="3.5.99.2"/>
    </reaction>
</comment>
<reference evidence="5 6" key="1">
    <citation type="submission" date="2016-10" db="EMBL/GenBank/DDBJ databases">
        <authorList>
            <person name="Varghese N."/>
            <person name="Submissions S."/>
        </authorList>
    </citation>
    <scope>NUCLEOTIDE SEQUENCE [LARGE SCALE GENOMIC DNA]</scope>
    <source>
        <strain evidence="6">YIM D21,KCTC 23444,ACCC 10710</strain>
    </source>
</reference>
<evidence type="ECO:0000256" key="3">
    <source>
        <dbReference type="PIRSR" id="PIRSR003170-2"/>
    </source>
</evidence>
<dbReference type="GO" id="GO:0009229">
    <property type="term" value="P:thiamine diphosphate biosynthetic process"/>
    <property type="evidence" value="ECO:0007669"/>
    <property type="project" value="UniProtKB-UniPathway"/>
</dbReference>
<protein>
    <recommendedName>
        <fullName evidence="1">Aminopyrimidine aminohydrolase</fullName>
        <ecNumber evidence="1">3.5.99.2</ecNumber>
    </recommendedName>
</protein>
<keyword evidence="1" id="KW-0784">Thiamine biosynthesis</keyword>
<dbReference type="RefSeq" id="WP_149755537.1">
    <property type="nucleotide sequence ID" value="NZ_FOMS01000004.1"/>
</dbReference>
<comment type="pathway">
    <text evidence="1">Cofactor biosynthesis; thiamine diphosphate biosynthesis.</text>
</comment>
<dbReference type="Pfam" id="PF03070">
    <property type="entry name" value="TENA_THI-4"/>
    <property type="match status" value="1"/>
</dbReference>
<evidence type="ECO:0000259" key="4">
    <source>
        <dbReference type="Pfam" id="PF03070"/>
    </source>
</evidence>
<feature type="binding site" evidence="3">
    <location>
        <position position="84"/>
    </location>
    <ligand>
        <name>substrate</name>
    </ligand>
</feature>
<dbReference type="EMBL" id="FOMS01000004">
    <property type="protein sequence ID" value="SFD94369.1"/>
    <property type="molecule type" value="Genomic_DNA"/>
</dbReference>
<comment type="similarity">
    <text evidence="1">Belongs to the TenA family.</text>
</comment>
<keyword evidence="1" id="KW-0378">Hydrolase</keyword>
<organism evidence="5 6">
    <name type="scientific">Roseivivax sediminis</name>
    <dbReference type="NCBI Taxonomy" id="936889"/>
    <lineage>
        <taxon>Bacteria</taxon>
        <taxon>Pseudomonadati</taxon>
        <taxon>Pseudomonadota</taxon>
        <taxon>Alphaproteobacteria</taxon>
        <taxon>Rhodobacterales</taxon>
        <taxon>Roseobacteraceae</taxon>
        <taxon>Roseivivax</taxon>
    </lineage>
</organism>
<proteinExistence type="inferred from homology"/>
<dbReference type="InterPro" id="IPR050967">
    <property type="entry name" value="Thiamine_Salvage_TenA"/>
</dbReference>
<evidence type="ECO:0000256" key="2">
    <source>
        <dbReference type="PIRSR" id="PIRSR003170-1"/>
    </source>
</evidence>
<dbReference type="CDD" id="cd19358">
    <property type="entry name" value="TenA_E_Spr0628-like"/>
    <property type="match status" value="1"/>
</dbReference>
<evidence type="ECO:0000313" key="6">
    <source>
        <dbReference type="Proteomes" id="UP000325289"/>
    </source>
</evidence>
<dbReference type="GO" id="GO:0009228">
    <property type="term" value="P:thiamine biosynthetic process"/>
    <property type="evidence" value="ECO:0007669"/>
    <property type="project" value="UniProtKB-KW"/>
</dbReference>
<dbReference type="GO" id="GO:0050334">
    <property type="term" value="F:thiaminase activity"/>
    <property type="evidence" value="ECO:0007669"/>
    <property type="project" value="UniProtKB-UniRule"/>
</dbReference>
<keyword evidence="6" id="KW-1185">Reference proteome</keyword>
<feature type="domain" description="Thiaminase-2/PQQC" evidence="4">
    <location>
        <begin position="12"/>
        <end position="212"/>
    </location>
</feature>
<dbReference type="InterPro" id="IPR026285">
    <property type="entry name" value="TenA_E"/>
</dbReference>
<sequence>MTERFTDTLIQASEPTWTQAVEHRFVTELHAGTVSDAVMAYYLVQDHRFLDSFLTLLGAAIASADTFDARLRFGRFAGTISGEENTYFLRAFESLGVTEEDRAAIPNAEPTTGFQSIMKEAAATRSYAAVLAVLNVAEGLYCDWATRAPEALPPNFVHAEWIVLHNNPEFREFVAFLASELDRVGPTAPDICHDFFLRAVALELDFFDAAYEGGRG</sequence>
<dbReference type="InterPro" id="IPR016084">
    <property type="entry name" value="Haem_Oase-like_multi-hlx"/>
</dbReference>
<dbReference type="EC" id="3.5.99.2" evidence="1"/>
<dbReference type="Proteomes" id="UP000325289">
    <property type="component" value="Unassembled WGS sequence"/>
</dbReference>
<dbReference type="PIRSF" id="PIRSF003170">
    <property type="entry name" value="Pet18p"/>
    <property type="match status" value="1"/>
</dbReference>